<dbReference type="PANTHER" id="PTHR42862">
    <property type="entry name" value="DELTA-1-PYRROLINE-5-CARBOXYLATE DEHYDROGENASE 1, ISOFORM A-RELATED"/>
    <property type="match status" value="1"/>
</dbReference>
<feature type="region of interest" description="Disordered" evidence="11">
    <location>
        <begin position="604"/>
        <end position="625"/>
    </location>
</feature>
<dbReference type="GO" id="GO:0003842">
    <property type="term" value="F:L-glutamate gamma-semialdehyde dehydrogenase activity"/>
    <property type="evidence" value="ECO:0007669"/>
    <property type="project" value="UniProtKB-EC"/>
</dbReference>
<dbReference type="HOGENOM" id="CLU_005391_4_1_1"/>
<dbReference type="Proteomes" id="UP000007798">
    <property type="component" value="Unassembled WGS sequence"/>
</dbReference>
<comment type="similarity">
    <text evidence="2">Belongs to the aldehyde dehydrogenase family.</text>
</comment>
<reference evidence="13 14" key="1">
    <citation type="journal article" date="2007" name="Nature">
        <title>Evolution of genes and genomes on the Drosophila phylogeny.</title>
        <authorList>
            <consortium name="Drosophila 12 Genomes Consortium"/>
            <person name="Clark A.G."/>
            <person name="Eisen M.B."/>
            <person name="Smith D.R."/>
            <person name="Bergman C.M."/>
            <person name="Oliver B."/>
            <person name="Markow T.A."/>
            <person name="Kaufman T.C."/>
            <person name="Kellis M."/>
            <person name="Gelbart W."/>
            <person name="Iyer V.N."/>
            <person name="Pollard D.A."/>
            <person name="Sackton T.B."/>
            <person name="Larracuente A.M."/>
            <person name="Singh N.D."/>
            <person name="Abad J.P."/>
            <person name="Abt D.N."/>
            <person name="Adryan B."/>
            <person name="Aguade M."/>
            <person name="Akashi H."/>
            <person name="Anderson W.W."/>
            <person name="Aquadro C.F."/>
            <person name="Ardell D.H."/>
            <person name="Arguello R."/>
            <person name="Artieri C.G."/>
            <person name="Barbash D.A."/>
            <person name="Barker D."/>
            <person name="Barsanti P."/>
            <person name="Batterham P."/>
            <person name="Batzoglou S."/>
            <person name="Begun D."/>
            <person name="Bhutkar A."/>
            <person name="Blanco E."/>
            <person name="Bosak S.A."/>
            <person name="Bradley R.K."/>
            <person name="Brand A.D."/>
            <person name="Brent M.R."/>
            <person name="Brooks A.N."/>
            <person name="Brown R.H."/>
            <person name="Butlin R.K."/>
            <person name="Caggese C."/>
            <person name="Calvi B.R."/>
            <person name="Bernardo de Carvalho A."/>
            <person name="Caspi A."/>
            <person name="Castrezana S."/>
            <person name="Celniker S.E."/>
            <person name="Chang J.L."/>
            <person name="Chapple C."/>
            <person name="Chatterji S."/>
            <person name="Chinwalla A."/>
            <person name="Civetta A."/>
            <person name="Clifton S.W."/>
            <person name="Comeron J.M."/>
            <person name="Costello J.C."/>
            <person name="Coyne J.A."/>
            <person name="Daub J."/>
            <person name="David R.G."/>
            <person name="Delcher A.L."/>
            <person name="Delehaunty K."/>
            <person name="Do C.B."/>
            <person name="Ebling H."/>
            <person name="Edwards K."/>
            <person name="Eickbush T."/>
            <person name="Evans J.D."/>
            <person name="Filipski A."/>
            <person name="Findeiss S."/>
            <person name="Freyhult E."/>
            <person name="Fulton L."/>
            <person name="Fulton R."/>
            <person name="Garcia A.C."/>
            <person name="Gardiner A."/>
            <person name="Garfield D.A."/>
            <person name="Garvin B.E."/>
            <person name="Gibson G."/>
            <person name="Gilbert D."/>
            <person name="Gnerre S."/>
            <person name="Godfrey J."/>
            <person name="Good R."/>
            <person name="Gotea V."/>
            <person name="Gravely B."/>
            <person name="Greenberg A.J."/>
            <person name="Griffiths-Jones S."/>
            <person name="Gross S."/>
            <person name="Guigo R."/>
            <person name="Gustafson E.A."/>
            <person name="Haerty W."/>
            <person name="Hahn M.W."/>
            <person name="Halligan D.L."/>
            <person name="Halpern A.L."/>
            <person name="Halter G.M."/>
            <person name="Han M.V."/>
            <person name="Heger A."/>
            <person name="Hillier L."/>
            <person name="Hinrichs A.S."/>
            <person name="Holmes I."/>
            <person name="Hoskins R.A."/>
            <person name="Hubisz M.J."/>
            <person name="Hultmark D."/>
            <person name="Huntley M.A."/>
            <person name="Jaffe D.B."/>
            <person name="Jagadeeshan S."/>
            <person name="Jeck W.R."/>
            <person name="Johnson J."/>
            <person name="Jones C.D."/>
            <person name="Jordan W.C."/>
            <person name="Karpen G.H."/>
            <person name="Kataoka E."/>
            <person name="Keightley P.D."/>
            <person name="Kheradpour P."/>
            <person name="Kirkness E.F."/>
            <person name="Koerich L.B."/>
            <person name="Kristiansen K."/>
            <person name="Kudrna D."/>
            <person name="Kulathinal R.J."/>
            <person name="Kumar S."/>
            <person name="Kwok R."/>
            <person name="Lander E."/>
            <person name="Langley C.H."/>
            <person name="Lapoint R."/>
            <person name="Lazzaro B.P."/>
            <person name="Lee S.J."/>
            <person name="Levesque L."/>
            <person name="Li R."/>
            <person name="Lin C.F."/>
            <person name="Lin M.F."/>
            <person name="Lindblad-Toh K."/>
            <person name="Llopart A."/>
            <person name="Long M."/>
            <person name="Low L."/>
            <person name="Lozovsky E."/>
            <person name="Lu J."/>
            <person name="Luo M."/>
            <person name="Machado C.A."/>
            <person name="Makalowski W."/>
            <person name="Marzo M."/>
            <person name="Matsuda M."/>
            <person name="Matzkin L."/>
            <person name="McAllister B."/>
            <person name="McBride C.S."/>
            <person name="McKernan B."/>
            <person name="McKernan K."/>
            <person name="Mendez-Lago M."/>
            <person name="Minx P."/>
            <person name="Mollenhauer M.U."/>
            <person name="Montooth K."/>
            <person name="Mount S.M."/>
            <person name="Mu X."/>
            <person name="Myers E."/>
            <person name="Negre B."/>
            <person name="Newfeld S."/>
            <person name="Nielsen R."/>
            <person name="Noor M.A."/>
            <person name="O'Grady P."/>
            <person name="Pachter L."/>
            <person name="Papaceit M."/>
            <person name="Parisi M.J."/>
            <person name="Parisi M."/>
            <person name="Parts L."/>
            <person name="Pedersen J.S."/>
            <person name="Pesole G."/>
            <person name="Phillippy A.M."/>
            <person name="Ponting C.P."/>
            <person name="Pop M."/>
            <person name="Porcelli D."/>
            <person name="Powell J.R."/>
            <person name="Prohaska S."/>
            <person name="Pruitt K."/>
            <person name="Puig M."/>
            <person name="Quesneville H."/>
            <person name="Ram K.R."/>
            <person name="Rand D."/>
            <person name="Rasmussen M.D."/>
            <person name="Reed L.K."/>
            <person name="Reenan R."/>
            <person name="Reily A."/>
            <person name="Remington K.A."/>
            <person name="Rieger T.T."/>
            <person name="Ritchie M.G."/>
            <person name="Robin C."/>
            <person name="Rogers Y.H."/>
            <person name="Rohde C."/>
            <person name="Rozas J."/>
            <person name="Rubenfield M.J."/>
            <person name="Ruiz A."/>
            <person name="Russo S."/>
            <person name="Salzberg S.L."/>
            <person name="Sanchez-Gracia A."/>
            <person name="Saranga D.J."/>
            <person name="Sato H."/>
            <person name="Schaeffer S.W."/>
            <person name="Schatz M.C."/>
            <person name="Schlenke T."/>
            <person name="Schwartz R."/>
            <person name="Segarra C."/>
            <person name="Singh R.S."/>
            <person name="Sirot L."/>
            <person name="Sirota M."/>
            <person name="Sisneros N.B."/>
            <person name="Smith C.D."/>
            <person name="Smith T.F."/>
            <person name="Spieth J."/>
            <person name="Stage D.E."/>
            <person name="Stark A."/>
            <person name="Stephan W."/>
            <person name="Strausberg R.L."/>
            <person name="Strempel S."/>
            <person name="Sturgill D."/>
            <person name="Sutton G."/>
            <person name="Sutton G.G."/>
            <person name="Tao W."/>
            <person name="Teichmann S."/>
            <person name="Tobari Y.N."/>
            <person name="Tomimura Y."/>
            <person name="Tsolas J.M."/>
            <person name="Valente V.L."/>
            <person name="Venter E."/>
            <person name="Venter J.C."/>
            <person name="Vicario S."/>
            <person name="Vieira F.G."/>
            <person name="Vilella A.J."/>
            <person name="Villasante A."/>
            <person name="Walenz B."/>
            <person name="Wang J."/>
            <person name="Wasserman M."/>
            <person name="Watts T."/>
            <person name="Wilson D."/>
            <person name="Wilson R.K."/>
            <person name="Wing R.A."/>
            <person name="Wolfner M.F."/>
            <person name="Wong A."/>
            <person name="Wong G.K."/>
            <person name="Wu C.I."/>
            <person name="Wu G."/>
            <person name="Yamamoto D."/>
            <person name="Yang H.P."/>
            <person name="Yang S.P."/>
            <person name="Yorke J.A."/>
            <person name="Yoshida K."/>
            <person name="Zdobnov E."/>
            <person name="Zhang P."/>
            <person name="Zhang Y."/>
            <person name="Zimin A.V."/>
            <person name="Baldwin J."/>
            <person name="Abdouelleil A."/>
            <person name="Abdulkadir J."/>
            <person name="Abebe A."/>
            <person name="Abera B."/>
            <person name="Abreu J."/>
            <person name="Acer S.C."/>
            <person name="Aftuck L."/>
            <person name="Alexander A."/>
            <person name="An P."/>
            <person name="Anderson E."/>
            <person name="Anderson S."/>
            <person name="Arachi H."/>
            <person name="Azer M."/>
            <person name="Bachantsang P."/>
            <person name="Barry A."/>
            <person name="Bayul T."/>
            <person name="Berlin A."/>
            <person name="Bessette D."/>
            <person name="Bloom T."/>
            <person name="Blye J."/>
            <person name="Boguslavskiy L."/>
            <person name="Bonnet C."/>
            <person name="Boukhgalter B."/>
            <person name="Bourzgui I."/>
            <person name="Brown A."/>
            <person name="Cahill P."/>
            <person name="Channer S."/>
            <person name="Cheshatsang Y."/>
            <person name="Chuda L."/>
            <person name="Citroen M."/>
            <person name="Collymore A."/>
            <person name="Cooke P."/>
            <person name="Costello M."/>
            <person name="D'Aco K."/>
            <person name="Daza R."/>
            <person name="De Haan G."/>
            <person name="DeGray S."/>
            <person name="DeMaso C."/>
            <person name="Dhargay N."/>
            <person name="Dooley K."/>
            <person name="Dooley E."/>
            <person name="Doricent M."/>
            <person name="Dorje P."/>
            <person name="Dorjee K."/>
            <person name="Dupes A."/>
            <person name="Elong R."/>
            <person name="Falk J."/>
            <person name="Farina A."/>
            <person name="Faro S."/>
            <person name="Ferguson D."/>
            <person name="Fisher S."/>
            <person name="Foley C.D."/>
            <person name="Franke A."/>
            <person name="Friedrich D."/>
            <person name="Gadbois L."/>
            <person name="Gearin G."/>
            <person name="Gearin C.R."/>
            <person name="Giannoukos G."/>
            <person name="Goode T."/>
            <person name="Graham J."/>
            <person name="Grandbois E."/>
            <person name="Grewal S."/>
            <person name="Gyaltsen K."/>
            <person name="Hafez N."/>
            <person name="Hagos B."/>
            <person name="Hall J."/>
            <person name="Henson C."/>
            <person name="Hollinger A."/>
            <person name="Honan T."/>
            <person name="Huard M.D."/>
            <person name="Hughes L."/>
            <person name="Hurhula B."/>
            <person name="Husby M.E."/>
            <person name="Kamat A."/>
            <person name="Kanga B."/>
            <person name="Kashin S."/>
            <person name="Khazanovich D."/>
            <person name="Kisner P."/>
            <person name="Lance K."/>
            <person name="Lara M."/>
            <person name="Lee W."/>
            <person name="Lennon N."/>
            <person name="Letendre F."/>
            <person name="LeVine R."/>
            <person name="Lipovsky A."/>
            <person name="Liu X."/>
            <person name="Liu J."/>
            <person name="Liu S."/>
            <person name="Lokyitsang T."/>
            <person name="Lokyitsang Y."/>
            <person name="Lubonja R."/>
            <person name="Lui A."/>
            <person name="MacDonald P."/>
            <person name="Magnisalis V."/>
            <person name="Maru K."/>
            <person name="Matthews C."/>
            <person name="McCusker W."/>
            <person name="McDonough S."/>
            <person name="Mehta T."/>
            <person name="Meldrim J."/>
            <person name="Meneus L."/>
            <person name="Mihai O."/>
            <person name="Mihalev A."/>
            <person name="Mihova T."/>
            <person name="Mittelman R."/>
            <person name="Mlenga V."/>
            <person name="Montmayeur A."/>
            <person name="Mulrain L."/>
            <person name="Navidi A."/>
            <person name="Naylor J."/>
            <person name="Negash T."/>
            <person name="Nguyen T."/>
            <person name="Nguyen N."/>
            <person name="Nicol R."/>
            <person name="Norbu C."/>
            <person name="Norbu N."/>
            <person name="Novod N."/>
            <person name="O'Neill B."/>
            <person name="Osman S."/>
            <person name="Markiewicz E."/>
            <person name="Oyono O.L."/>
            <person name="Patti C."/>
            <person name="Phunkhang P."/>
            <person name="Pierre F."/>
            <person name="Priest M."/>
            <person name="Raghuraman S."/>
            <person name="Rege F."/>
            <person name="Reyes R."/>
            <person name="Rise C."/>
            <person name="Rogov P."/>
            <person name="Ross K."/>
            <person name="Ryan E."/>
            <person name="Settipalli S."/>
            <person name="Shea T."/>
            <person name="Sherpa N."/>
            <person name="Shi L."/>
            <person name="Shih D."/>
            <person name="Sparrow T."/>
            <person name="Spaulding J."/>
            <person name="Stalker J."/>
            <person name="Stange-Thomann N."/>
            <person name="Stavropoulos S."/>
            <person name="Stone C."/>
            <person name="Strader C."/>
            <person name="Tesfaye S."/>
            <person name="Thomson T."/>
            <person name="Thoulutsang Y."/>
            <person name="Thoulutsang D."/>
            <person name="Topham K."/>
            <person name="Topping I."/>
            <person name="Tsamla T."/>
            <person name="Vassiliev H."/>
            <person name="Vo A."/>
            <person name="Wangchuk T."/>
            <person name="Wangdi T."/>
            <person name="Weiand M."/>
            <person name="Wilkinson J."/>
            <person name="Wilson A."/>
            <person name="Yadav S."/>
            <person name="Young G."/>
            <person name="Yu Q."/>
            <person name="Zembek L."/>
            <person name="Zhong D."/>
            <person name="Zimmer A."/>
            <person name="Zwirko Z."/>
            <person name="Jaffe D.B."/>
            <person name="Alvarez P."/>
            <person name="Brockman W."/>
            <person name="Butler J."/>
            <person name="Chin C."/>
            <person name="Gnerre S."/>
            <person name="Grabherr M."/>
            <person name="Kleber M."/>
            <person name="Mauceli E."/>
            <person name="MacCallum I."/>
        </authorList>
    </citation>
    <scope>NUCLEOTIDE SEQUENCE [LARGE SCALE GENOMIC DNA]</scope>
    <source>
        <strain evidence="14">Tucson 14030-0811.24</strain>
    </source>
</reference>
<comment type="pathway">
    <text evidence="1">Amino-acid degradation; L-proline degradation into L-glutamate; L-glutamate from L-proline: step 2/2.</text>
</comment>
<evidence type="ECO:0000256" key="4">
    <source>
        <dbReference type="ARBA" id="ARBA00014421"/>
    </source>
</evidence>
<accession>B4NF48</accession>
<evidence type="ECO:0000256" key="10">
    <source>
        <dbReference type="ARBA" id="ARBA00048142"/>
    </source>
</evidence>
<dbReference type="InterPro" id="IPR050485">
    <property type="entry name" value="Proline_metab_enzyme"/>
</dbReference>
<evidence type="ECO:0000256" key="7">
    <source>
        <dbReference type="ARBA" id="ARBA00023062"/>
    </source>
</evidence>
<dbReference type="FunFam" id="3.40.309.10:FF:000005">
    <property type="entry name" value="1-pyrroline-5-carboxylate dehydrogenase 1"/>
    <property type="match status" value="1"/>
</dbReference>
<evidence type="ECO:0000259" key="12">
    <source>
        <dbReference type="Pfam" id="PF00171"/>
    </source>
</evidence>
<feature type="domain" description="Aldehyde dehydrogenase" evidence="12">
    <location>
        <begin position="120"/>
        <end position="570"/>
    </location>
</feature>
<keyword evidence="6" id="KW-0520">NAD</keyword>
<dbReference type="InterPro" id="IPR016163">
    <property type="entry name" value="Ald_DH_C"/>
</dbReference>
<dbReference type="InParanoid" id="B4NF48"/>
<evidence type="ECO:0000256" key="3">
    <source>
        <dbReference type="ARBA" id="ARBA00012884"/>
    </source>
</evidence>
<evidence type="ECO:0000256" key="2">
    <source>
        <dbReference type="ARBA" id="ARBA00009986"/>
    </source>
</evidence>
<evidence type="ECO:0000256" key="11">
    <source>
        <dbReference type="SAM" id="MobiDB-lite"/>
    </source>
</evidence>
<protein>
    <recommendedName>
        <fullName evidence="4">Delta-1-pyrroline-5-carboxylate dehydrogenase, mitochondrial</fullName>
        <ecNumber evidence="3">1.2.1.88</ecNumber>
    </recommendedName>
    <alternativeName>
        <fullName evidence="8">Aldehyde dehydrogenase family 4 member A1</fullName>
    </alternativeName>
    <alternativeName>
        <fullName evidence="9">L-glutamate gamma-semialdehyde dehydrogenase</fullName>
    </alternativeName>
</protein>
<evidence type="ECO:0000256" key="6">
    <source>
        <dbReference type="ARBA" id="ARBA00023027"/>
    </source>
</evidence>
<evidence type="ECO:0000256" key="8">
    <source>
        <dbReference type="ARBA" id="ARBA00029864"/>
    </source>
</evidence>
<dbReference type="OrthoDB" id="5322683at2759"/>
<dbReference type="EC" id="1.2.1.88" evidence="3"/>
<dbReference type="GO" id="GO:0010133">
    <property type="term" value="P:L-proline catabolic process to L-glutamate"/>
    <property type="evidence" value="ECO:0007669"/>
    <property type="project" value="TreeGrafter"/>
</dbReference>
<name>B4NF48_DROWI</name>
<organism evidence="13 14">
    <name type="scientific">Drosophila willistoni</name>
    <name type="common">Fruit fly</name>
    <dbReference type="NCBI Taxonomy" id="7260"/>
    <lineage>
        <taxon>Eukaryota</taxon>
        <taxon>Metazoa</taxon>
        <taxon>Ecdysozoa</taxon>
        <taxon>Arthropoda</taxon>
        <taxon>Hexapoda</taxon>
        <taxon>Insecta</taxon>
        <taxon>Pterygota</taxon>
        <taxon>Neoptera</taxon>
        <taxon>Endopterygota</taxon>
        <taxon>Diptera</taxon>
        <taxon>Brachycera</taxon>
        <taxon>Muscomorpha</taxon>
        <taxon>Ephydroidea</taxon>
        <taxon>Drosophilidae</taxon>
        <taxon>Drosophila</taxon>
        <taxon>Sophophora</taxon>
    </lineage>
</organism>
<dbReference type="Gene3D" id="3.40.309.10">
    <property type="entry name" value="Aldehyde Dehydrogenase, Chain A, domain 2"/>
    <property type="match status" value="1"/>
</dbReference>
<keyword evidence="14" id="KW-1185">Reference proteome</keyword>
<dbReference type="InterPro" id="IPR015590">
    <property type="entry name" value="Aldehyde_DH_dom"/>
</dbReference>
<dbReference type="AlphaFoldDB" id="B4NF48"/>
<evidence type="ECO:0000313" key="13">
    <source>
        <dbReference type="EMBL" id="EDW83423.2"/>
    </source>
</evidence>
<evidence type="ECO:0000313" key="14">
    <source>
        <dbReference type="Proteomes" id="UP000007798"/>
    </source>
</evidence>
<dbReference type="PANTHER" id="PTHR42862:SF1">
    <property type="entry name" value="DELTA-1-PYRROLINE-5-CARBOXYLATE DEHYDROGENASE 2, ISOFORM A-RELATED"/>
    <property type="match status" value="1"/>
</dbReference>
<gene>
    <name evidence="13" type="primary">Dwil\GK22325</name>
    <name evidence="13" type="ORF">Dwil_GK22325</name>
</gene>
<sequence>MMSRVAHGIALSKRLRLLMHGVLAKCGPINNRLLLKSWARASSSPPTLSKAHNVFEMEHFPLVSISNEKVLNYEVGSAERKSLEHELLNVLNKVERVPILIDGEIYSGNRETNQAIPFNWKQPIARYEQAHRVLIELAAEKTSRAQETWDKIKLGKRMAIWNKAAELIAGKYRFKIIAATMLGQGKTVRQAELDVVNPIFLRNLANYEPLNDQPEVCRNHMRLRGLTGFVAAISPFNYTSLAANLAFTPALMGNAVMWKPSDSSILSNWFVYQAMQEAGLPSGVVNFIPAAATDFATVITQHAKLAGIHFTGTASVLKVLWQQVAQNISVFNNYPRLVGDCGGKNFHFVHASADPAAAVACTIRGAFEYAGQKCTSCSMLYVPESLWKSQIKESLLKITKTLFVSDATYCDCFYSAVIDKNAFKRIQMFLKYINDNPTCEVLMGGTCCKKQGYYVDPTIVQITDLDDRICKDELLAPILCVHVYLDSEVRQTMEKVARVNHGIIGSIFANDTQFIKEASDTFKLNVGNLNINDKCTGCTVGKQPFGGGHITGTNDKIGSPHSLLRWTSPQVIKQSFVPHVNVYYPYMEISDRIKNICKLKQSETPEEQSNVHKEQSVGQLEPNAELLNEQNSNII</sequence>
<evidence type="ECO:0000256" key="1">
    <source>
        <dbReference type="ARBA" id="ARBA00004786"/>
    </source>
</evidence>
<dbReference type="Gene3D" id="3.40.605.10">
    <property type="entry name" value="Aldehyde Dehydrogenase, Chain A, domain 1"/>
    <property type="match status" value="1"/>
</dbReference>
<keyword evidence="7" id="KW-0642">Proline metabolism</keyword>
<keyword evidence="5" id="KW-0560">Oxidoreductase</keyword>
<dbReference type="SMR" id="B4NF48"/>
<dbReference type="eggNOG" id="KOG2455">
    <property type="taxonomic scope" value="Eukaryota"/>
</dbReference>
<dbReference type="FunFam" id="3.40.605.10:FF:000006">
    <property type="entry name" value="1-pyrroline-5-carboxylate dehydrogenase"/>
    <property type="match status" value="1"/>
</dbReference>
<dbReference type="SUPFAM" id="SSF53720">
    <property type="entry name" value="ALDH-like"/>
    <property type="match status" value="1"/>
</dbReference>
<dbReference type="STRING" id="7260.B4NF48"/>
<proteinExistence type="inferred from homology"/>
<dbReference type="Pfam" id="PF00171">
    <property type="entry name" value="Aldedh"/>
    <property type="match status" value="1"/>
</dbReference>
<evidence type="ECO:0000256" key="9">
    <source>
        <dbReference type="ARBA" id="ARBA00032259"/>
    </source>
</evidence>
<dbReference type="EMBL" id="CH964251">
    <property type="protein sequence ID" value="EDW83423.2"/>
    <property type="molecule type" value="Genomic_DNA"/>
</dbReference>
<evidence type="ECO:0000256" key="5">
    <source>
        <dbReference type="ARBA" id="ARBA00023002"/>
    </source>
</evidence>
<dbReference type="InterPro" id="IPR016161">
    <property type="entry name" value="Ald_DH/histidinol_DH"/>
</dbReference>
<dbReference type="GO" id="GO:0005759">
    <property type="term" value="C:mitochondrial matrix"/>
    <property type="evidence" value="ECO:0007669"/>
    <property type="project" value="TreeGrafter"/>
</dbReference>
<comment type="catalytic activity">
    <reaction evidence="10">
        <text>L-glutamate 5-semialdehyde + NAD(+) + H2O = L-glutamate + NADH + 2 H(+)</text>
        <dbReference type="Rhea" id="RHEA:30235"/>
        <dbReference type="ChEBI" id="CHEBI:15377"/>
        <dbReference type="ChEBI" id="CHEBI:15378"/>
        <dbReference type="ChEBI" id="CHEBI:29985"/>
        <dbReference type="ChEBI" id="CHEBI:57540"/>
        <dbReference type="ChEBI" id="CHEBI:57945"/>
        <dbReference type="ChEBI" id="CHEBI:58066"/>
        <dbReference type="EC" id="1.2.1.88"/>
    </reaction>
</comment>
<dbReference type="FunCoup" id="B4NF48">
    <property type="interactions" value="14"/>
</dbReference>
<dbReference type="InterPro" id="IPR016162">
    <property type="entry name" value="Ald_DH_N"/>
</dbReference>